<dbReference type="GO" id="GO:0022857">
    <property type="term" value="F:transmembrane transporter activity"/>
    <property type="evidence" value="ECO:0007669"/>
    <property type="project" value="InterPro"/>
</dbReference>
<dbReference type="Pfam" id="PF07690">
    <property type="entry name" value="MFS_1"/>
    <property type="match status" value="1"/>
</dbReference>
<feature type="transmembrane region" description="Helical" evidence="5">
    <location>
        <begin position="46"/>
        <end position="69"/>
    </location>
</feature>
<keyword evidence="2 5" id="KW-0812">Transmembrane</keyword>
<sequence>MSQSPSLPIRRNTALLSGSLAMNSATLQLAAAVASLTLVRVLDIEGLLGLGPAITLGAGALAALPAGLLMDRFGRVPVLAGGFAAGACGCALAALGSAQGWAPAVLAGLVLVGSSSATGLLARTAAGDMYPAQRRARGIALVLFGSVFGAILGPAVFSPLLAGRELDGDALSTLWLAAGAFMLAGLAIVLTVRPDPKRIAELLATHAADTGAPAIRAATPLRELVRRPGVVPALVAAQASFAVMVAVMTLTGAVVVDHHHHAASNVFPIIGAHVIGMFGLIIVVGDLVDRIGRTPALAGGLLLMGASTISLLWLTSVAASAVALFGLGLGWNFSFVAATAVLSDSAASHERGKLLGFNDLLAGATGAGLALLGGLALTALGVAALAIGGAALVAAPALWILRSDPARAATAAAPGP</sequence>
<feature type="transmembrane region" description="Helical" evidence="5">
    <location>
        <begin position="174"/>
        <end position="192"/>
    </location>
</feature>
<evidence type="ECO:0000313" key="7">
    <source>
        <dbReference type="EMBL" id="CAA9502491.1"/>
    </source>
</evidence>
<dbReference type="SUPFAM" id="SSF103473">
    <property type="entry name" value="MFS general substrate transporter"/>
    <property type="match status" value="1"/>
</dbReference>
<dbReference type="Gene3D" id="1.20.1250.20">
    <property type="entry name" value="MFS general substrate transporter like domains"/>
    <property type="match status" value="1"/>
</dbReference>
<evidence type="ECO:0000259" key="6">
    <source>
        <dbReference type="PROSITE" id="PS50850"/>
    </source>
</evidence>
<dbReference type="EMBL" id="CADCVQ010000085">
    <property type="protein sequence ID" value="CAA9502491.1"/>
    <property type="molecule type" value="Genomic_DNA"/>
</dbReference>
<evidence type="ECO:0000256" key="3">
    <source>
        <dbReference type="ARBA" id="ARBA00022989"/>
    </source>
</evidence>
<keyword evidence="3 5" id="KW-1133">Transmembrane helix</keyword>
<feature type="domain" description="Major facilitator superfamily (MFS) profile" evidence="6">
    <location>
        <begin position="1"/>
        <end position="406"/>
    </location>
</feature>
<gene>
    <name evidence="7" type="ORF">AVDCRST_MAG67-2048</name>
</gene>
<feature type="transmembrane region" description="Helical" evidence="5">
    <location>
        <begin position="76"/>
        <end position="95"/>
    </location>
</feature>
<evidence type="ECO:0000256" key="4">
    <source>
        <dbReference type="ARBA" id="ARBA00023136"/>
    </source>
</evidence>
<dbReference type="InterPro" id="IPR011701">
    <property type="entry name" value="MFS"/>
</dbReference>
<dbReference type="PANTHER" id="PTHR23534">
    <property type="entry name" value="MFS PERMEASE"/>
    <property type="match status" value="1"/>
</dbReference>
<feature type="transmembrane region" description="Helical" evidence="5">
    <location>
        <begin position="262"/>
        <end position="284"/>
    </location>
</feature>
<feature type="transmembrane region" description="Helical" evidence="5">
    <location>
        <begin position="230"/>
        <end position="256"/>
    </location>
</feature>
<feature type="transmembrane region" description="Helical" evidence="5">
    <location>
        <begin position="321"/>
        <end position="342"/>
    </location>
</feature>
<keyword evidence="4 5" id="KW-0472">Membrane</keyword>
<organism evidence="7">
    <name type="scientific">uncultured Solirubrobacteraceae bacterium</name>
    <dbReference type="NCBI Taxonomy" id="1162706"/>
    <lineage>
        <taxon>Bacteria</taxon>
        <taxon>Bacillati</taxon>
        <taxon>Actinomycetota</taxon>
        <taxon>Thermoleophilia</taxon>
        <taxon>Solirubrobacterales</taxon>
        <taxon>Solirubrobacteraceae</taxon>
        <taxon>environmental samples</taxon>
    </lineage>
</organism>
<evidence type="ECO:0000256" key="2">
    <source>
        <dbReference type="ARBA" id="ARBA00022692"/>
    </source>
</evidence>
<dbReference type="AlphaFoldDB" id="A0A6J4SQI8"/>
<dbReference type="InterPro" id="IPR020846">
    <property type="entry name" value="MFS_dom"/>
</dbReference>
<dbReference type="GO" id="GO:0005886">
    <property type="term" value="C:plasma membrane"/>
    <property type="evidence" value="ECO:0007669"/>
    <property type="project" value="UniProtKB-SubCell"/>
</dbReference>
<feature type="transmembrane region" description="Helical" evidence="5">
    <location>
        <begin position="138"/>
        <end position="162"/>
    </location>
</feature>
<comment type="subcellular location">
    <subcellularLocation>
        <location evidence="1">Cell membrane</location>
        <topology evidence="1">Multi-pass membrane protein</topology>
    </subcellularLocation>
</comment>
<evidence type="ECO:0000256" key="1">
    <source>
        <dbReference type="ARBA" id="ARBA00004651"/>
    </source>
</evidence>
<dbReference type="InterPro" id="IPR036259">
    <property type="entry name" value="MFS_trans_sf"/>
</dbReference>
<dbReference type="PANTHER" id="PTHR23534:SF1">
    <property type="entry name" value="MAJOR FACILITATOR SUPERFAMILY PROTEIN"/>
    <property type="match status" value="1"/>
</dbReference>
<accession>A0A6J4SQI8</accession>
<reference evidence="7" key="1">
    <citation type="submission" date="2020-02" db="EMBL/GenBank/DDBJ databases">
        <authorList>
            <person name="Meier V. D."/>
        </authorList>
    </citation>
    <scope>NUCLEOTIDE SEQUENCE</scope>
    <source>
        <strain evidence="7">AVDCRST_MAG67</strain>
    </source>
</reference>
<feature type="transmembrane region" description="Helical" evidence="5">
    <location>
        <begin position="101"/>
        <end position="126"/>
    </location>
</feature>
<protein>
    <recommendedName>
        <fullName evidence="6">Major facilitator superfamily (MFS) profile domain-containing protein</fullName>
    </recommendedName>
</protein>
<feature type="transmembrane region" description="Helical" evidence="5">
    <location>
        <begin position="379"/>
        <end position="401"/>
    </location>
</feature>
<feature type="transmembrane region" description="Helical" evidence="5">
    <location>
        <begin position="354"/>
        <end position="373"/>
    </location>
</feature>
<evidence type="ECO:0000256" key="5">
    <source>
        <dbReference type="SAM" id="Phobius"/>
    </source>
</evidence>
<dbReference type="PROSITE" id="PS50850">
    <property type="entry name" value="MFS"/>
    <property type="match status" value="1"/>
</dbReference>
<name>A0A6J4SQI8_9ACTN</name>
<proteinExistence type="predicted"/>
<feature type="transmembrane region" description="Helical" evidence="5">
    <location>
        <begin position="296"/>
        <end position="315"/>
    </location>
</feature>